<dbReference type="Pfam" id="PF16392">
    <property type="entry name" value="DUF5001"/>
    <property type="match status" value="1"/>
</dbReference>
<feature type="chain" id="PRO_5001590649" description="Polymerase/histidinol phosphatase N-terminal domain-containing protein" evidence="1">
    <location>
        <begin position="20"/>
        <end position="360"/>
    </location>
</feature>
<dbReference type="GO" id="GO:0004534">
    <property type="term" value="F:5'-3' RNA exonuclease activity"/>
    <property type="evidence" value="ECO:0007669"/>
    <property type="project" value="TreeGrafter"/>
</dbReference>
<organism evidence="3 4">
    <name type="scientific">Mucinivorans hirudinis</name>
    <dbReference type="NCBI Taxonomy" id="1433126"/>
    <lineage>
        <taxon>Bacteria</taxon>
        <taxon>Pseudomonadati</taxon>
        <taxon>Bacteroidota</taxon>
        <taxon>Bacteroidia</taxon>
        <taxon>Bacteroidales</taxon>
        <taxon>Rikenellaceae</taxon>
        <taxon>Mucinivorans</taxon>
    </lineage>
</organism>
<protein>
    <recommendedName>
        <fullName evidence="2">Polymerase/histidinol phosphatase N-terminal domain-containing protein</fullName>
    </recommendedName>
</protein>
<dbReference type="Proteomes" id="UP000027616">
    <property type="component" value="Chromosome I"/>
</dbReference>
<dbReference type="eggNOG" id="COG0613">
    <property type="taxonomic scope" value="Bacteria"/>
</dbReference>
<feature type="domain" description="Polymerase/histidinol phosphatase N-terminal" evidence="2">
    <location>
        <begin position="51"/>
        <end position="124"/>
    </location>
</feature>
<evidence type="ECO:0000256" key="1">
    <source>
        <dbReference type="SAM" id="SignalP"/>
    </source>
</evidence>
<evidence type="ECO:0000259" key="2">
    <source>
        <dbReference type="SMART" id="SM00481"/>
    </source>
</evidence>
<gene>
    <name evidence="3" type="ORF">BN938_0881</name>
</gene>
<dbReference type="PANTHER" id="PTHR42924:SF3">
    <property type="entry name" value="POLYMERASE_HISTIDINOL PHOSPHATASE N-TERMINAL DOMAIN-CONTAINING PROTEIN"/>
    <property type="match status" value="1"/>
</dbReference>
<dbReference type="InterPro" id="IPR032165">
    <property type="entry name" value="DUF5001"/>
</dbReference>
<evidence type="ECO:0000313" key="3">
    <source>
        <dbReference type="EMBL" id="CDN30981.1"/>
    </source>
</evidence>
<dbReference type="KEGG" id="rbc:BN938_0881"/>
<dbReference type="InterPro" id="IPR052018">
    <property type="entry name" value="PHP_domain"/>
</dbReference>
<dbReference type="EMBL" id="HG934468">
    <property type="protein sequence ID" value="CDN30981.1"/>
    <property type="molecule type" value="Genomic_DNA"/>
</dbReference>
<dbReference type="Gene3D" id="3.20.20.140">
    <property type="entry name" value="Metal-dependent hydrolases"/>
    <property type="match status" value="1"/>
</dbReference>
<dbReference type="STRING" id="1433126.BN938_0881"/>
<dbReference type="Pfam" id="PF02811">
    <property type="entry name" value="PHP"/>
    <property type="match status" value="1"/>
</dbReference>
<feature type="signal peptide" evidence="1">
    <location>
        <begin position="1"/>
        <end position="19"/>
    </location>
</feature>
<evidence type="ECO:0000313" key="4">
    <source>
        <dbReference type="Proteomes" id="UP000027616"/>
    </source>
</evidence>
<name>A0A060R709_9BACT</name>
<proteinExistence type="predicted"/>
<dbReference type="PANTHER" id="PTHR42924">
    <property type="entry name" value="EXONUCLEASE"/>
    <property type="match status" value="1"/>
</dbReference>
<keyword evidence="4" id="KW-1185">Reference proteome</keyword>
<dbReference type="InterPro" id="IPR003141">
    <property type="entry name" value="Pol/His_phosphatase_N"/>
</dbReference>
<dbReference type="InterPro" id="IPR016195">
    <property type="entry name" value="Pol/histidinol_Pase-like"/>
</dbReference>
<dbReference type="HOGENOM" id="CLU_061569_0_0_10"/>
<dbReference type="OrthoDB" id="9804333at2"/>
<dbReference type="InterPro" id="IPR004013">
    <property type="entry name" value="PHP_dom"/>
</dbReference>
<keyword evidence="1" id="KW-0732">Signal</keyword>
<dbReference type="GO" id="GO:0035312">
    <property type="term" value="F:5'-3' DNA exonuclease activity"/>
    <property type="evidence" value="ECO:0007669"/>
    <property type="project" value="TreeGrafter"/>
</dbReference>
<dbReference type="SUPFAM" id="SSF89550">
    <property type="entry name" value="PHP domain-like"/>
    <property type="match status" value="1"/>
</dbReference>
<sequence length="360" mass="40269">MKKKVLITAFAALLLQAGAQHKNSEKMGDYQPKVRREISIPDIDGMKVIKCDFHMHTVNSDGNIAPWVRVDEAWEEGLDAIAITDHISHTAGSRDENRSYNQALAEAQKLGITLIRGGEMSYSMAPGHANALFIEDVNKLQTGDWRAAFAEAKAQGAFIEWNHPGWGVDTIKWHKEHTELFEKGMLNGIEIFCELEWYPEAVEWCFQKNLTLIANTDSHESMARLYDFNTMKHRPMTLVLASDNSADAIKEALFAGRTIAYFYSTLIGKEALLRSLFNSSIEISKPHLTKDNQKFVRVSNSSDIDFELSIKNSQKGCPEKITIPGGSSINVVIGSNADGVSYFVDNCLISHNKKLEVVLF</sequence>
<reference evidence="3 4" key="1">
    <citation type="journal article" date="2015" name="Genome Announc.">
        <title>Complete Genome Sequence of the Novel Leech Symbiont Mucinivorans hirudinis M3T.</title>
        <authorList>
            <person name="Nelson M.C."/>
            <person name="Bomar L."/>
            <person name="Graf J."/>
        </authorList>
    </citation>
    <scope>NUCLEOTIDE SEQUENCE [LARGE SCALE GENOMIC DNA]</scope>
    <source>
        <strain evidence="4">M3</strain>
    </source>
</reference>
<dbReference type="SMART" id="SM00481">
    <property type="entry name" value="POLIIIAc"/>
    <property type="match status" value="1"/>
</dbReference>
<dbReference type="PATRIC" id="fig|1433126.3.peg.880"/>
<dbReference type="AlphaFoldDB" id="A0A060R709"/>
<accession>A0A060R709</accession>